<dbReference type="RefSeq" id="YP_003347354.1">
    <property type="nucleotide sequence ID" value="NC_013643.1"/>
</dbReference>
<dbReference type="Proteomes" id="UP000001905">
    <property type="component" value="Segment"/>
</dbReference>
<organism evidence="1 2">
    <name type="scientific">Enterococcus phage phiFL2A</name>
    <dbReference type="NCBI Taxonomy" id="673835"/>
    <lineage>
        <taxon>Viruses</taxon>
        <taxon>Duplodnaviria</taxon>
        <taxon>Heunggongvirae</taxon>
        <taxon>Uroviricota</taxon>
        <taxon>Caudoviricetes</taxon>
        <taxon>Phifelvirus</taxon>
        <taxon>Phifelvirus FL2</taxon>
    </lineage>
</organism>
<dbReference type="GeneID" id="8676763"/>
<dbReference type="EMBL" id="GQ478084">
    <property type="protein sequence ID" value="ACZ63960.1"/>
    <property type="molecule type" value="Genomic_DNA"/>
</dbReference>
<reference evidence="1 2" key="1">
    <citation type="journal article" date="2010" name="J. Bacteriol.">
        <title>Comparative genomics and transduction potential of Enterococcus faecalis temperate bacteriophages.</title>
        <authorList>
            <person name="Yasmin A."/>
            <person name="Kenny J.G."/>
            <person name="Shankar J."/>
            <person name="Darby A.C."/>
            <person name="Hall N."/>
            <person name="Edwards C."/>
            <person name="Horsburgh M.J."/>
        </authorList>
    </citation>
    <scope>NUCLEOTIDE SEQUENCE</scope>
    <source>
        <strain evidence="1">PhiFL2A</strain>
    </source>
</reference>
<evidence type="ECO:0000313" key="1">
    <source>
        <dbReference type="EMBL" id="ACZ63960.1"/>
    </source>
</evidence>
<evidence type="ECO:0000313" key="2">
    <source>
        <dbReference type="Proteomes" id="UP000001905"/>
    </source>
</evidence>
<keyword evidence="2" id="KW-1185">Reference proteome</keyword>
<accession>D2IZI3</accession>
<proteinExistence type="predicted"/>
<gene>
    <name evidence="1" type="primary">gp63</name>
</gene>
<dbReference type="KEGG" id="vg:8676763"/>
<protein>
    <submittedName>
        <fullName evidence="1">Uncharacterized protein gp63</fullName>
    </submittedName>
</protein>
<sequence length="30" mass="3511">MDWKEVGKKALDVSKQATEKGIDSFQEWKK</sequence>
<name>D2IZI3_9CAUD</name>